<feature type="transmembrane region" description="Helical" evidence="1">
    <location>
        <begin position="6"/>
        <end position="25"/>
    </location>
</feature>
<comment type="caution">
    <text evidence="2">The sequence shown here is derived from an EMBL/GenBank/DDBJ whole genome shotgun (WGS) entry which is preliminary data.</text>
</comment>
<reference evidence="2 3" key="2">
    <citation type="submission" date="2007-08" db="EMBL/GenBank/DDBJ databases">
        <authorList>
            <person name="Fulton L."/>
            <person name="Clifton S."/>
            <person name="Fulton B."/>
            <person name="Xu J."/>
            <person name="Minx P."/>
            <person name="Pepin K.H."/>
            <person name="Johnson M."/>
            <person name="Thiruvilangam P."/>
            <person name="Bhonagiri V."/>
            <person name="Nash W.E."/>
            <person name="Wang C."/>
            <person name="Mardis E.R."/>
            <person name="Wilson R.K."/>
        </authorList>
    </citation>
    <scope>NUCLEOTIDE SEQUENCE [LARGE SCALE GENOMIC DNA]</scope>
    <source>
        <strain evidence="2 3">DSM 753</strain>
    </source>
</reference>
<protein>
    <submittedName>
        <fullName evidence="2">Uncharacterized protein</fullName>
    </submittedName>
</protein>
<keyword evidence="1" id="KW-1133">Transmembrane helix</keyword>
<dbReference type="AlphaFoldDB" id="A7VXI7"/>
<organism evidence="2 3">
    <name type="scientific">[Clostridium] leptum DSM 753</name>
    <dbReference type="NCBI Taxonomy" id="428125"/>
    <lineage>
        <taxon>Bacteria</taxon>
        <taxon>Bacillati</taxon>
        <taxon>Bacillota</taxon>
        <taxon>Clostridia</taxon>
        <taxon>Eubacteriales</taxon>
        <taxon>Oscillospiraceae</taxon>
        <taxon>Oscillospiraceae incertae sedis</taxon>
    </lineage>
</organism>
<accession>A7VXI7</accession>
<sequence length="61" mass="7359">MKRTSRTYHSFIVILFIMNGNLWTVKRKPERQRGFNISLTRFHKMIQIFRGNQVDSCQKEA</sequence>
<name>A7VXI7_9FIRM</name>
<evidence type="ECO:0000313" key="3">
    <source>
        <dbReference type="Proteomes" id="UP000003490"/>
    </source>
</evidence>
<keyword evidence="1" id="KW-0812">Transmembrane</keyword>
<dbReference type="HOGENOM" id="CLU_2914351_0_0_9"/>
<proteinExistence type="predicted"/>
<keyword evidence="1" id="KW-0472">Membrane</keyword>
<reference evidence="2 3" key="1">
    <citation type="submission" date="2007-08" db="EMBL/GenBank/DDBJ databases">
        <title>Draft genome sequence of Clostridium leptum (DSM 753).</title>
        <authorList>
            <person name="Sudarsanam P."/>
            <person name="Ley R."/>
            <person name="Guruge J."/>
            <person name="Turnbaugh P.J."/>
            <person name="Mahowald M."/>
            <person name="Liep D."/>
            <person name="Gordon J."/>
        </authorList>
    </citation>
    <scope>NUCLEOTIDE SEQUENCE [LARGE SCALE GENOMIC DNA]</scope>
    <source>
        <strain evidence="2 3">DSM 753</strain>
    </source>
</reference>
<dbReference type="EMBL" id="ABCB02000020">
    <property type="protein sequence ID" value="EDO60485.1"/>
    <property type="molecule type" value="Genomic_DNA"/>
</dbReference>
<dbReference type="Proteomes" id="UP000003490">
    <property type="component" value="Unassembled WGS sequence"/>
</dbReference>
<evidence type="ECO:0000313" key="2">
    <source>
        <dbReference type="EMBL" id="EDO60485.1"/>
    </source>
</evidence>
<evidence type="ECO:0000256" key="1">
    <source>
        <dbReference type="SAM" id="Phobius"/>
    </source>
</evidence>
<gene>
    <name evidence="2" type="ORF">CLOLEP_03313</name>
</gene>